<dbReference type="PANTHER" id="PTHR24126">
    <property type="entry name" value="ANKYRIN REPEAT, PH AND SEC7 DOMAIN CONTAINING PROTEIN SECG-RELATED"/>
    <property type="match status" value="1"/>
</dbReference>
<feature type="repeat" description="ANK" evidence="3">
    <location>
        <begin position="778"/>
        <end position="810"/>
    </location>
</feature>
<reference evidence="7" key="1">
    <citation type="journal article" date="2017" name="Nat. Microbiol.">
        <title>Global analysis of biosynthetic gene clusters reveals vast potential of secondary metabolite production in Penicillium species.</title>
        <authorList>
            <person name="Nielsen J.C."/>
            <person name="Grijseels S."/>
            <person name="Prigent S."/>
            <person name="Ji B."/>
            <person name="Dainat J."/>
            <person name="Nielsen K.F."/>
            <person name="Frisvad J.C."/>
            <person name="Workman M."/>
            <person name="Nielsen J."/>
        </authorList>
    </citation>
    <scope>NUCLEOTIDE SEQUENCE [LARGE SCALE GENOMIC DNA]</scope>
    <source>
        <strain evidence="7">IBT 11843</strain>
    </source>
</reference>
<organism evidence="6 7">
    <name type="scientific">Penicillium decumbens</name>
    <dbReference type="NCBI Taxonomy" id="69771"/>
    <lineage>
        <taxon>Eukaryota</taxon>
        <taxon>Fungi</taxon>
        <taxon>Dikarya</taxon>
        <taxon>Ascomycota</taxon>
        <taxon>Pezizomycotina</taxon>
        <taxon>Eurotiomycetes</taxon>
        <taxon>Eurotiomycetidae</taxon>
        <taxon>Eurotiales</taxon>
        <taxon>Aspergillaceae</taxon>
        <taxon>Penicillium</taxon>
    </lineage>
</organism>
<dbReference type="STRING" id="69771.A0A1V6PLS6"/>
<dbReference type="Pfam" id="PF13637">
    <property type="entry name" value="Ank_4"/>
    <property type="match status" value="1"/>
</dbReference>
<dbReference type="OMA" id="EYGHEMA"/>
<dbReference type="EMBL" id="MDYL01000002">
    <property type="protein sequence ID" value="OQD77975.1"/>
    <property type="molecule type" value="Genomic_DNA"/>
</dbReference>
<evidence type="ECO:0000256" key="3">
    <source>
        <dbReference type="PROSITE-ProRule" id="PRU00023"/>
    </source>
</evidence>
<comment type="caution">
    <text evidence="6">The sequence shown here is derived from an EMBL/GenBank/DDBJ whole genome shotgun (WGS) entry which is preliminary data.</text>
</comment>
<gene>
    <name evidence="6" type="ORF">PENDEC_c002G01744</name>
</gene>
<feature type="repeat" description="ANK" evidence="3">
    <location>
        <begin position="704"/>
        <end position="736"/>
    </location>
</feature>
<feature type="repeat" description="ANK" evidence="3">
    <location>
        <begin position="592"/>
        <end position="624"/>
    </location>
</feature>
<feature type="repeat" description="ANK" evidence="3">
    <location>
        <begin position="673"/>
        <end position="701"/>
    </location>
</feature>
<evidence type="ECO:0000313" key="6">
    <source>
        <dbReference type="EMBL" id="OQD77975.1"/>
    </source>
</evidence>
<dbReference type="SUPFAM" id="SSF52540">
    <property type="entry name" value="P-loop containing nucleoside triphosphate hydrolases"/>
    <property type="match status" value="1"/>
</dbReference>
<dbReference type="Proteomes" id="UP000191522">
    <property type="component" value="Unassembled WGS sequence"/>
</dbReference>
<dbReference type="InterPro" id="IPR056884">
    <property type="entry name" value="NPHP3-like_N"/>
</dbReference>
<evidence type="ECO:0000259" key="4">
    <source>
        <dbReference type="Pfam" id="PF22939"/>
    </source>
</evidence>
<evidence type="ECO:0000259" key="5">
    <source>
        <dbReference type="Pfam" id="PF24883"/>
    </source>
</evidence>
<dbReference type="PROSITE" id="PS50088">
    <property type="entry name" value="ANK_REPEAT"/>
    <property type="match status" value="5"/>
</dbReference>
<evidence type="ECO:0000313" key="7">
    <source>
        <dbReference type="Proteomes" id="UP000191522"/>
    </source>
</evidence>
<feature type="repeat" description="ANK" evidence="3">
    <location>
        <begin position="559"/>
        <end position="591"/>
    </location>
</feature>
<feature type="domain" description="Nephrocystin 3-like N-terminal" evidence="5">
    <location>
        <begin position="94"/>
        <end position="244"/>
    </location>
</feature>
<dbReference type="Pfam" id="PF12796">
    <property type="entry name" value="Ank_2"/>
    <property type="match status" value="2"/>
</dbReference>
<sequence>MSFGFGVGDFLATLKLADELKKRFAQAPSEFKTISGEVRSLWAVLHDLNDIPKEGLSVHQKSEMETIVQKGREVLVEIEGKLSKYNVLAFASSNWKKKKTLFCTGVSGAGKTVLTSIAIDHLEKRFASDESVAITYLYFDFRQRPEFPDLLSALLRQLLQGNPGLYGSVSGLHSRRQHNPSRLSQEEIPKELKLAISRCSKVFFVIDALDECFPDSVRRQFLIWIRDLPKSNHQTSIKVLTTRRHDSPLGMLAPRDGLILYIKASREDMGSLLDASLDYLPRFIQRKPELWAYIRNQIIESAGEMFLLARLYLNLLLDEKNEKGVRTLGGQLESGLGAYNHAYDETMKRIEQQSSHSQDLARRVLGWVTFSARPLTAVELQYAIAVEIGEPTFDETNITDIEEVISVCSGLVVIEETSNIAKLVHFTAQEYLRRMWKSWFPDVHGFLTDTCLTYLSFDNFDDSCLTRGDPQVQREKYPFYQYSAHELRTHLRHSLGNDSLLQAFIGNDAKVSRCMREMFGLSGSQCSFTGLHLASLFGLEHIVEGIPATDSNFNVWDYLGRTPLIWAAASGNETVVRLLLDRGADPNSGTKEGFTPLFYAAAYGHVAVVRILIEGGASVDFENKSKETPIFFAAKGDCGVRLGPRSLFNIGDHTSVVRLLLDAGASLEHWNNRRETPLYTAAEYGHEMAVGLLLERNANINPHPGEAPLTAAARKGHVKITKLLLENGADTPSLRRDTNLSRYSYALSCLSASGIDQDESSFAAMLQESGDPRFQDEFKRLPLHWAASRGDESLVQSILKAGCDPNPNDIFGRTPLFAAVCMDRVGVVKLLLNHPDIDAQIEDKLGFTPLQESYRRQMQPPRDQPDIVAQMRARAKLGFTPLQASY</sequence>
<dbReference type="OrthoDB" id="195446at2759"/>
<protein>
    <submittedName>
        <fullName evidence="6">Uncharacterized protein</fullName>
    </submittedName>
</protein>
<dbReference type="InterPro" id="IPR054471">
    <property type="entry name" value="GPIID_WHD"/>
</dbReference>
<dbReference type="Gene3D" id="1.25.40.20">
    <property type="entry name" value="Ankyrin repeat-containing domain"/>
    <property type="match status" value="2"/>
</dbReference>
<keyword evidence="7" id="KW-1185">Reference proteome</keyword>
<dbReference type="PANTHER" id="PTHR24126:SF14">
    <property type="entry name" value="ANK_REP_REGION DOMAIN-CONTAINING PROTEIN"/>
    <property type="match status" value="1"/>
</dbReference>
<dbReference type="Pfam" id="PF24883">
    <property type="entry name" value="NPHP3_N"/>
    <property type="match status" value="1"/>
</dbReference>
<evidence type="ECO:0000256" key="2">
    <source>
        <dbReference type="ARBA" id="ARBA00023043"/>
    </source>
</evidence>
<dbReference type="AlphaFoldDB" id="A0A1V6PLS6"/>
<dbReference type="InterPro" id="IPR027417">
    <property type="entry name" value="P-loop_NTPase"/>
</dbReference>
<dbReference type="SUPFAM" id="SSF48403">
    <property type="entry name" value="Ankyrin repeat"/>
    <property type="match status" value="1"/>
</dbReference>
<feature type="domain" description="GPI inositol-deacylase winged helix" evidence="4">
    <location>
        <begin position="353"/>
        <end position="433"/>
    </location>
</feature>
<dbReference type="PRINTS" id="PR01415">
    <property type="entry name" value="ANKYRIN"/>
</dbReference>
<dbReference type="InterPro" id="IPR036770">
    <property type="entry name" value="Ankyrin_rpt-contain_sf"/>
</dbReference>
<dbReference type="SMART" id="SM00248">
    <property type="entry name" value="ANK"/>
    <property type="match status" value="8"/>
</dbReference>
<keyword evidence="1" id="KW-0677">Repeat</keyword>
<dbReference type="InterPro" id="IPR002110">
    <property type="entry name" value="Ankyrin_rpt"/>
</dbReference>
<dbReference type="Gene3D" id="3.40.50.300">
    <property type="entry name" value="P-loop containing nucleotide triphosphate hydrolases"/>
    <property type="match status" value="1"/>
</dbReference>
<name>A0A1V6PLS6_PENDC</name>
<dbReference type="Pfam" id="PF22939">
    <property type="entry name" value="WHD_GPIID"/>
    <property type="match status" value="1"/>
</dbReference>
<accession>A0A1V6PLS6</accession>
<keyword evidence="2 3" id="KW-0040">ANK repeat</keyword>
<evidence type="ECO:0000256" key="1">
    <source>
        <dbReference type="ARBA" id="ARBA00022737"/>
    </source>
</evidence>
<proteinExistence type="predicted"/>
<dbReference type="PROSITE" id="PS50297">
    <property type="entry name" value="ANK_REP_REGION"/>
    <property type="match status" value="5"/>
</dbReference>